<dbReference type="PANTHER" id="PTHR12131">
    <property type="entry name" value="ATP-DEPENDENT RNA AND DNA HELICASE"/>
    <property type="match status" value="1"/>
</dbReference>
<evidence type="ECO:0000256" key="7">
    <source>
        <dbReference type="ARBA" id="ARBA00022946"/>
    </source>
</evidence>
<keyword evidence="6" id="KW-0067">ATP-binding</keyword>
<dbReference type="PROSITE" id="PS51194">
    <property type="entry name" value="HELICASE_CTER"/>
    <property type="match status" value="1"/>
</dbReference>
<dbReference type="HOGENOM" id="CLU_010647_0_0_1"/>
<dbReference type="GO" id="GO:0003724">
    <property type="term" value="F:RNA helicase activity"/>
    <property type="evidence" value="ECO:0007669"/>
    <property type="project" value="UniProtKB-EC"/>
</dbReference>
<evidence type="ECO:0000256" key="5">
    <source>
        <dbReference type="ARBA" id="ARBA00022806"/>
    </source>
</evidence>
<gene>
    <name evidence="12" type="ORF">M408DRAFT_8154</name>
</gene>
<dbReference type="SMART" id="SM00490">
    <property type="entry name" value="HELICc"/>
    <property type="match status" value="1"/>
</dbReference>
<dbReference type="Pfam" id="PF09774">
    <property type="entry name" value="MIX23"/>
    <property type="match status" value="1"/>
</dbReference>
<dbReference type="OrthoDB" id="6692397at2759"/>
<evidence type="ECO:0000256" key="2">
    <source>
        <dbReference type="ARBA" id="ARBA00012552"/>
    </source>
</evidence>
<dbReference type="InterPro" id="IPR019171">
    <property type="entry name" value="MIX23"/>
</dbReference>
<dbReference type="Gene3D" id="3.40.50.300">
    <property type="entry name" value="P-loop containing nucleotide triphosphate hydrolases"/>
    <property type="match status" value="2"/>
</dbReference>
<feature type="region of interest" description="Disordered" evidence="10">
    <location>
        <begin position="122"/>
        <end position="201"/>
    </location>
</feature>
<name>A0A0C3BBI7_SERVB</name>
<keyword evidence="8" id="KW-0496">Mitochondrion</keyword>
<evidence type="ECO:0000256" key="10">
    <source>
        <dbReference type="SAM" id="MobiDB-lite"/>
    </source>
</evidence>
<comment type="subcellular location">
    <subcellularLocation>
        <location evidence="1">Mitochondrion</location>
    </subcellularLocation>
</comment>
<protein>
    <recommendedName>
        <fullName evidence="2">RNA helicase</fullName>
        <ecNumber evidence="2">3.6.4.13</ecNumber>
    </recommendedName>
</protein>
<dbReference type="Gene3D" id="1.20.58.1080">
    <property type="match status" value="1"/>
</dbReference>
<feature type="compositionally biased region" description="Basic and acidic residues" evidence="10">
    <location>
        <begin position="923"/>
        <end position="940"/>
    </location>
</feature>
<dbReference type="CDD" id="cd17913">
    <property type="entry name" value="DEXQc_Suv3"/>
    <property type="match status" value="1"/>
</dbReference>
<keyword evidence="4" id="KW-0378">Hydrolase</keyword>
<dbReference type="InterPro" id="IPR044774">
    <property type="entry name" value="Suv3_DEXQc"/>
</dbReference>
<dbReference type="GO" id="GO:0005758">
    <property type="term" value="C:mitochondrial intermembrane space"/>
    <property type="evidence" value="ECO:0007669"/>
    <property type="project" value="InterPro"/>
</dbReference>
<comment type="catalytic activity">
    <reaction evidence="9">
        <text>ATP + H2O = ADP + phosphate + H(+)</text>
        <dbReference type="Rhea" id="RHEA:13065"/>
        <dbReference type="ChEBI" id="CHEBI:15377"/>
        <dbReference type="ChEBI" id="CHEBI:15378"/>
        <dbReference type="ChEBI" id="CHEBI:30616"/>
        <dbReference type="ChEBI" id="CHEBI:43474"/>
        <dbReference type="ChEBI" id="CHEBI:456216"/>
        <dbReference type="EC" id="3.6.4.13"/>
    </reaction>
</comment>
<proteinExistence type="predicted"/>
<dbReference type="CDD" id="cd18805">
    <property type="entry name" value="SF2_C_suv3"/>
    <property type="match status" value="1"/>
</dbReference>
<evidence type="ECO:0000259" key="11">
    <source>
        <dbReference type="PROSITE" id="PS51194"/>
    </source>
</evidence>
<dbReference type="AlphaFoldDB" id="A0A0C3BBI7"/>
<dbReference type="Pfam" id="PF12513">
    <property type="entry name" value="SUV3_C"/>
    <property type="match status" value="1"/>
</dbReference>
<evidence type="ECO:0000256" key="8">
    <source>
        <dbReference type="ARBA" id="ARBA00023128"/>
    </source>
</evidence>
<dbReference type="InterPro" id="IPR001650">
    <property type="entry name" value="Helicase_C-like"/>
</dbReference>
<dbReference type="Proteomes" id="UP000054097">
    <property type="component" value="Unassembled WGS sequence"/>
</dbReference>
<evidence type="ECO:0000256" key="3">
    <source>
        <dbReference type="ARBA" id="ARBA00022741"/>
    </source>
</evidence>
<dbReference type="InterPro" id="IPR055206">
    <property type="entry name" value="DEXQc_SUV3"/>
</dbReference>
<dbReference type="GO" id="GO:0045025">
    <property type="term" value="C:mitochondrial degradosome"/>
    <property type="evidence" value="ECO:0007669"/>
    <property type="project" value="TreeGrafter"/>
</dbReference>
<reference evidence="13" key="2">
    <citation type="submission" date="2015-01" db="EMBL/GenBank/DDBJ databases">
        <title>Evolutionary Origins and Diversification of the Mycorrhizal Mutualists.</title>
        <authorList>
            <consortium name="DOE Joint Genome Institute"/>
            <consortium name="Mycorrhizal Genomics Consortium"/>
            <person name="Kohler A."/>
            <person name="Kuo A."/>
            <person name="Nagy L.G."/>
            <person name="Floudas D."/>
            <person name="Copeland A."/>
            <person name="Barry K.W."/>
            <person name="Cichocki N."/>
            <person name="Veneault-Fourrey C."/>
            <person name="LaButti K."/>
            <person name="Lindquist E.A."/>
            <person name="Lipzen A."/>
            <person name="Lundell T."/>
            <person name="Morin E."/>
            <person name="Murat C."/>
            <person name="Riley R."/>
            <person name="Ohm R."/>
            <person name="Sun H."/>
            <person name="Tunlid A."/>
            <person name="Henrissat B."/>
            <person name="Grigoriev I.V."/>
            <person name="Hibbett D.S."/>
            <person name="Martin F."/>
        </authorList>
    </citation>
    <scope>NUCLEOTIDE SEQUENCE [LARGE SCALE GENOMIC DNA]</scope>
    <source>
        <strain evidence="13">MAFF 305830</strain>
    </source>
</reference>
<dbReference type="InterPro" id="IPR050699">
    <property type="entry name" value="RNA-DNA_Helicase"/>
</dbReference>
<reference evidence="12 13" key="1">
    <citation type="submission" date="2014-04" db="EMBL/GenBank/DDBJ databases">
        <authorList>
            <consortium name="DOE Joint Genome Institute"/>
            <person name="Kuo A."/>
            <person name="Zuccaro A."/>
            <person name="Kohler A."/>
            <person name="Nagy L.G."/>
            <person name="Floudas D."/>
            <person name="Copeland A."/>
            <person name="Barry K.W."/>
            <person name="Cichocki N."/>
            <person name="Veneault-Fourrey C."/>
            <person name="LaButti K."/>
            <person name="Lindquist E.A."/>
            <person name="Lipzen A."/>
            <person name="Lundell T."/>
            <person name="Morin E."/>
            <person name="Murat C."/>
            <person name="Sun H."/>
            <person name="Tunlid A."/>
            <person name="Henrissat B."/>
            <person name="Grigoriev I.V."/>
            <person name="Hibbett D.S."/>
            <person name="Martin F."/>
            <person name="Nordberg H.P."/>
            <person name="Cantor M.N."/>
            <person name="Hua S.X."/>
        </authorList>
    </citation>
    <scope>NUCLEOTIDE SEQUENCE [LARGE SCALE GENOMIC DNA]</scope>
    <source>
        <strain evidence="12 13">MAFF 305830</strain>
    </source>
</reference>
<dbReference type="GO" id="GO:0005524">
    <property type="term" value="F:ATP binding"/>
    <property type="evidence" value="ECO:0007669"/>
    <property type="project" value="UniProtKB-KW"/>
</dbReference>
<dbReference type="STRING" id="933852.A0A0C3BBI7"/>
<evidence type="ECO:0000256" key="1">
    <source>
        <dbReference type="ARBA" id="ARBA00004173"/>
    </source>
</evidence>
<keyword evidence="5" id="KW-0347">Helicase</keyword>
<dbReference type="PANTHER" id="PTHR12131:SF1">
    <property type="entry name" value="ATP-DEPENDENT RNA HELICASE SUPV3L1, MITOCHONDRIAL-RELATED"/>
    <property type="match status" value="1"/>
</dbReference>
<evidence type="ECO:0000313" key="12">
    <source>
        <dbReference type="EMBL" id="KIM29479.1"/>
    </source>
</evidence>
<feature type="region of interest" description="Disordered" evidence="10">
    <location>
        <begin position="923"/>
        <end position="955"/>
    </location>
</feature>
<sequence length="955" mass="107781">MSRSQPILGSAALQNPTTKRLNVNESTYVMREYRRLDDTIVMRLNRSGALFRDSARSGKSQRFNDGDTNAKFGSSEDSEACLYVWRELIANWKSRAEIIDYCVSVVDAELSKKEDKLSSILDSASPSDASRSTLFSPKNPPREGWRGPSNDFYRVTQHPDPLPPQTSTDLDERKRAEALMSREERQDFERRQREKENDVKSSLWEERVKKTQITNEKTVEAIVRRRSYEARNYNKTSFRPHGRPLIRQTNSFEGYDRTPRRVQAKTQQVIVPRSPNAQRNAVLDHLIGWSDRLSVQQFIRTLGFTPENGKLALLQFKDATFKDLKYDFEKIWDWKALGEEMQKNMESAMDKALMKRFMSIMPKLDPKTYGHLTELDEALALPHPAEWHPMARQVHRKIIMHVGPTNSGKTYHALRALAGARHGCYAGPLRLLATEIFLRFNRGDIAPVGQDPSLKHPRVCNLLTGEDVKVLDEDAGLMSCTVEMLPLTQKFDVVVIDEIQMLANPERGNGWTQALVGLNAEEIHLCGEESAVELVQKLVEPTGDEIIVHRYDRLTPLQMAPESLRGELKGVKPGDCVVAFSRNQIFAIKALIEERTGLRCAVAYGKLPPEVRVEQASKFNQGDGEYPVLVASDAIGMGLNLKIKRIIFSTVKKWNGFRDEVVPLSEIKQIAGRAGRYGMHGPDSIGTVTVLSQTDYRVVESAMQTPVPNLETAVIAADSAALSKIHRCLPANAGLGQVYHLLLNLATCEEPFILADYFKLLDAAAIVDEACPNLSISTRATLTQTPVPWKIPEAIPMFKDMLLPFAAGMKVDAETIFGKAGLLLVLEDVSAAKEEHLARVEAELVKEEQVKTNGRPILSVREAARRLEALELLHKMTCVYLWLSYRYPIAFYQQDKVKEIKHASELGIQFCLEMIQSERAKEMEARLEQKEKQARELERRKPARGRTGDSPDVLP</sequence>
<dbReference type="FunFam" id="3.40.50.300:FF:000957">
    <property type="entry name" value="ATP-dependent RNA helicase SUV3L, mitochondrial"/>
    <property type="match status" value="1"/>
</dbReference>
<dbReference type="EMBL" id="KN824288">
    <property type="protein sequence ID" value="KIM29479.1"/>
    <property type="molecule type" value="Genomic_DNA"/>
</dbReference>
<evidence type="ECO:0000256" key="4">
    <source>
        <dbReference type="ARBA" id="ARBA00022801"/>
    </source>
</evidence>
<dbReference type="InterPro" id="IPR027417">
    <property type="entry name" value="P-loop_NTPase"/>
</dbReference>
<dbReference type="Gene3D" id="1.20.272.40">
    <property type="match status" value="1"/>
</dbReference>
<evidence type="ECO:0000313" key="13">
    <source>
        <dbReference type="Proteomes" id="UP000054097"/>
    </source>
</evidence>
<feature type="domain" description="Helicase C-terminal" evidence="11">
    <location>
        <begin position="563"/>
        <end position="721"/>
    </location>
</feature>
<dbReference type="EC" id="3.6.4.13" evidence="2"/>
<dbReference type="FunFam" id="3.40.50.300:FF:000269">
    <property type="entry name" value="ATP-dependent RNA helicase SUPV3L1, mitochondrial"/>
    <property type="match status" value="1"/>
</dbReference>
<evidence type="ECO:0000256" key="6">
    <source>
        <dbReference type="ARBA" id="ARBA00022840"/>
    </source>
</evidence>
<dbReference type="Pfam" id="PF00271">
    <property type="entry name" value="Helicase_C"/>
    <property type="match status" value="1"/>
</dbReference>
<dbReference type="GO" id="GO:0000965">
    <property type="term" value="P:mitochondrial RNA 3'-end processing"/>
    <property type="evidence" value="ECO:0007669"/>
    <property type="project" value="TreeGrafter"/>
</dbReference>
<dbReference type="InterPro" id="IPR022192">
    <property type="entry name" value="SUV3_C"/>
</dbReference>
<feature type="compositionally biased region" description="Polar residues" evidence="10">
    <location>
        <begin position="122"/>
        <end position="136"/>
    </location>
</feature>
<keyword evidence="3" id="KW-0547">Nucleotide-binding</keyword>
<dbReference type="GO" id="GO:0016787">
    <property type="term" value="F:hydrolase activity"/>
    <property type="evidence" value="ECO:0007669"/>
    <property type="project" value="UniProtKB-KW"/>
</dbReference>
<keyword evidence="7" id="KW-0809">Transit peptide</keyword>
<feature type="compositionally biased region" description="Basic and acidic residues" evidence="10">
    <location>
        <begin position="170"/>
        <end position="201"/>
    </location>
</feature>
<accession>A0A0C3BBI7</accession>
<organism evidence="12 13">
    <name type="scientific">Serendipita vermifera MAFF 305830</name>
    <dbReference type="NCBI Taxonomy" id="933852"/>
    <lineage>
        <taxon>Eukaryota</taxon>
        <taxon>Fungi</taxon>
        <taxon>Dikarya</taxon>
        <taxon>Basidiomycota</taxon>
        <taxon>Agaricomycotina</taxon>
        <taxon>Agaricomycetes</taxon>
        <taxon>Sebacinales</taxon>
        <taxon>Serendipitaceae</taxon>
        <taxon>Serendipita</taxon>
    </lineage>
</organism>
<evidence type="ECO:0000256" key="9">
    <source>
        <dbReference type="ARBA" id="ARBA00047984"/>
    </source>
</evidence>
<dbReference type="Pfam" id="PF22527">
    <property type="entry name" value="DEXQc_Suv3"/>
    <property type="match status" value="1"/>
</dbReference>
<dbReference type="SUPFAM" id="SSF52540">
    <property type="entry name" value="P-loop containing nucleoside triphosphate hydrolases"/>
    <property type="match status" value="1"/>
</dbReference>
<keyword evidence="13" id="KW-1185">Reference proteome</keyword>